<accession>A0A1I3FTY2</accession>
<name>A0A1I3FTY2_9FLAO</name>
<dbReference type="RefSeq" id="WP_090079592.1">
    <property type="nucleotide sequence ID" value="NZ_FOQT01000002.1"/>
</dbReference>
<gene>
    <name evidence="1" type="ORF">SAMN05443292_1627</name>
</gene>
<sequence>MIDFLKAKTENQTYINRLFSYAENYLKPHRPQNNNYVCFSNGSGRFRLEFRKIIYKGKLAGFYNLEICFSPHYLFNNDLHNGNDFAPLECIKTIRETFLKIGIEESELIDFKVVNLEYALNLITGLLIELIVNGILYTKKTSFIIPNPAHQYFKISFSTNYKEIKAYAKGLQFANFPHYGIDINTFRFEVRTKQSKNIKKLGINTIADLLNIEVYNALFQSLNNEWENVLIINLELTNKENTPKFWSDILEQKYRNKFSKTKLKYYENLALKNDLHHLIKCKIIDKITALQKGANSTEKTAIHKGKLPNEKSLSNRINLEYAPFREKDEVNSRLCKVTGLDISMQKKSSKYLCSTGLKCYKENDPETFGKLCLKFLTDKTRGLSLEKQIYHIGHNIRNTKTNPQNNRKRFDRHHYHPSQKQFQFTYN</sequence>
<proteinExistence type="predicted"/>
<dbReference type="Proteomes" id="UP000198931">
    <property type="component" value="Unassembled WGS sequence"/>
</dbReference>
<dbReference type="AlphaFoldDB" id="A0A1I3FTY2"/>
<dbReference type="OrthoDB" id="795069at2"/>
<organism evidence="1 2">
    <name type="scientific">Halpernia frigidisoli</name>
    <dbReference type="NCBI Taxonomy" id="1125876"/>
    <lineage>
        <taxon>Bacteria</taxon>
        <taxon>Pseudomonadati</taxon>
        <taxon>Bacteroidota</taxon>
        <taxon>Flavobacteriia</taxon>
        <taxon>Flavobacteriales</taxon>
        <taxon>Weeksellaceae</taxon>
        <taxon>Chryseobacterium group</taxon>
        <taxon>Halpernia</taxon>
    </lineage>
</organism>
<reference evidence="1 2" key="1">
    <citation type="submission" date="2016-10" db="EMBL/GenBank/DDBJ databases">
        <authorList>
            <person name="de Groot N.N."/>
        </authorList>
    </citation>
    <scope>NUCLEOTIDE SEQUENCE [LARGE SCALE GENOMIC DNA]</scope>
    <source>
        <strain evidence="1 2">DSM 26000</strain>
    </source>
</reference>
<protein>
    <submittedName>
        <fullName evidence="1">Uncharacterized protein</fullName>
    </submittedName>
</protein>
<keyword evidence="2" id="KW-1185">Reference proteome</keyword>
<dbReference type="EMBL" id="FOQT01000002">
    <property type="protein sequence ID" value="SFI14635.1"/>
    <property type="molecule type" value="Genomic_DNA"/>
</dbReference>
<evidence type="ECO:0000313" key="1">
    <source>
        <dbReference type="EMBL" id="SFI14635.1"/>
    </source>
</evidence>
<evidence type="ECO:0000313" key="2">
    <source>
        <dbReference type="Proteomes" id="UP000198931"/>
    </source>
</evidence>
<dbReference type="STRING" id="1125876.SAMN05443292_1627"/>